<keyword evidence="2" id="KW-0472">Membrane</keyword>
<feature type="transmembrane region" description="Helical" evidence="2">
    <location>
        <begin position="12"/>
        <end position="29"/>
    </location>
</feature>
<dbReference type="Proteomes" id="UP001352852">
    <property type="component" value="Unassembled WGS sequence"/>
</dbReference>
<evidence type="ECO:0000256" key="1">
    <source>
        <dbReference type="SAM" id="MobiDB-lite"/>
    </source>
</evidence>
<reference evidence="3 4" key="1">
    <citation type="submission" date="2021-06" db="EMBL/GenBank/DDBJ databases">
        <authorList>
            <person name="Palmer J.M."/>
        </authorList>
    </citation>
    <scope>NUCLEOTIDE SEQUENCE [LARGE SCALE GENOMIC DNA]</scope>
    <source>
        <strain evidence="3 4">CL_MEX2019</strain>
        <tissue evidence="3">Muscle</tissue>
    </source>
</reference>
<keyword evidence="4" id="KW-1185">Reference proteome</keyword>
<evidence type="ECO:0000313" key="4">
    <source>
        <dbReference type="Proteomes" id="UP001352852"/>
    </source>
</evidence>
<feature type="non-terminal residue" evidence="3">
    <location>
        <position position="1"/>
    </location>
</feature>
<organism evidence="3 4">
    <name type="scientific">Characodon lateralis</name>
    <dbReference type="NCBI Taxonomy" id="208331"/>
    <lineage>
        <taxon>Eukaryota</taxon>
        <taxon>Metazoa</taxon>
        <taxon>Chordata</taxon>
        <taxon>Craniata</taxon>
        <taxon>Vertebrata</taxon>
        <taxon>Euteleostomi</taxon>
        <taxon>Actinopterygii</taxon>
        <taxon>Neopterygii</taxon>
        <taxon>Teleostei</taxon>
        <taxon>Neoteleostei</taxon>
        <taxon>Acanthomorphata</taxon>
        <taxon>Ovalentaria</taxon>
        <taxon>Atherinomorphae</taxon>
        <taxon>Cyprinodontiformes</taxon>
        <taxon>Goodeidae</taxon>
        <taxon>Characodon</taxon>
    </lineage>
</organism>
<gene>
    <name evidence="3" type="ORF">CHARACLAT_031251</name>
</gene>
<sequence length="104" mass="11685">KLYLVRILSPAGGGLLILVIIIVMTVCLCKRRWSGSDSNELTVYADISDFSPELEPSDRSKPCSLYDTIENGTGPDQQKPQTIYDKIQFERMRKVSVSPYQDVS</sequence>
<feature type="region of interest" description="Disordered" evidence="1">
    <location>
        <begin position="52"/>
        <end position="81"/>
    </location>
</feature>
<keyword evidence="2" id="KW-1133">Transmembrane helix</keyword>
<comment type="caution">
    <text evidence="3">The sequence shown here is derived from an EMBL/GenBank/DDBJ whole genome shotgun (WGS) entry which is preliminary data.</text>
</comment>
<dbReference type="EMBL" id="JAHUTJ010021369">
    <property type="protein sequence ID" value="MED6272522.1"/>
    <property type="molecule type" value="Genomic_DNA"/>
</dbReference>
<name>A0ABU7DBL4_9TELE</name>
<protein>
    <submittedName>
        <fullName evidence="3">Uncharacterized protein</fullName>
    </submittedName>
</protein>
<proteinExistence type="predicted"/>
<keyword evidence="2" id="KW-0812">Transmembrane</keyword>
<accession>A0ABU7DBL4</accession>
<evidence type="ECO:0000256" key="2">
    <source>
        <dbReference type="SAM" id="Phobius"/>
    </source>
</evidence>
<feature type="compositionally biased region" description="Polar residues" evidence="1">
    <location>
        <begin position="70"/>
        <end position="81"/>
    </location>
</feature>
<evidence type="ECO:0000313" key="3">
    <source>
        <dbReference type="EMBL" id="MED6272522.1"/>
    </source>
</evidence>